<feature type="compositionally biased region" description="Low complexity" evidence="1">
    <location>
        <begin position="1865"/>
        <end position="1888"/>
    </location>
</feature>
<evidence type="ECO:0000259" key="2">
    <source>
        <dbReference type="Pfam" id="PF25339"/>
    </source>
</evidence>
<feature type="compositionally biased region" description="Basic and acidic residues" evidence="1">
    <location>
        <begin position="1784"/>
        <end position="1798"/>
    </location>
</feature>
<dbReference type="GO" id="GO:0061511">
    <property type="term" value="P:centriole elongation"/>
    <property type="evidence" value="ECO:0007669"/>
    <property type="project" value="TreeGrafter"/>
</dbReference>
<feature type="compositionally biased region" description="Polar residues" evidence="1">
    <location>
        <begin position="214"/>
        <end position="227"/>
    </location>
</feature>
<gene>
    <name evidence="3" type="ORF">KUF71_013201</name>
</gene>
<feature type="region of interest" description="Disordered" evidence="1">
    <location>
        <begin position="606"/>
        <end position="634"/>
    </location>
</feature>
<protein>
    <submittedName>
        <fullName evidence="3">C2 domain-containing protein 3</fullName>
    </submittedName>
</protein>
<feature type="region of interest" description="Disordered" evidence="1">
    <location>
        <begin position="1747"/>
        <end position="1814"/>
    </location>
</feature>
<dbReference type="EMBL" id="JAHWGI010001208">
    <property type="protein sequence ID" value="KAK3924928.1"/>
    <property type="molecule type" value="Genomic_DNA"/>
</dbReference>
<dbReference type="Proteomes" id="UP001219518">
    <property type="component" value="Unassembled WGS sequence"/>
</dbReference>
<dbReference type="GO" id="GO:0060271">
    <property type="term" value="P:cilium assembly"/>
    <property type="evidence" value="ECO:0007669"/>
    <property type="project" value="TreeGrafter"/>
</dbReference>
<accession>A0AAE1HPC7</accession>
<dbReference type="InterPro" id="IPR057537">
    <property type="entry name" value="C2_C2CD3_N"/>
</dbReference>
<organism evidence="3 4">
    <name type="scientific">Frankliniella fusca</name>
    <dbReference type="NCBI Taxonomy" id="407009"/>
    <lineage>
        <taxon>Eukaryota</taxon>
        <taxon>Metazoa</taxon>
        <taxon>Ecdysozoa</taxon>
        <taxon>Arthropoda</taxon>
        <taxon>Hexapoda</taxon>
        <taxon>Insecta</taxon>
        <taxon>Pterygota</taxon>
        <taxon>Neoptera</taxon>
        <taxon>Paraneoptera</taxon>
        <taxon>Thysanoptera</taxon>
        <taxon>Terebrantia</taxon>
        <taxon>Thripoidea</taxon>
        <taxon>Thripidae</taxon>
        <taxon>Frankliniella</taxon>
    </lineage>
</organism>
<dbReference type="PANTHER" id="PTHR21254">
    <property type="entry name" value="C2 DOMAIN-CONTAINING PROTEIN 3"/>
    <property type="match status" value="1"/>
</dbReference>
<name>A0AAE1HPC7_9NEOP</name>
<comment type="caution">
    <text evidence="3">The sequence shown here is derived from an EMBL/GenBank/DDBJ whole genome shotgun (WGS) entry which is preliminary data.</text>
</comment>
<feature type="domain" description="C2CD3 N-terminal C2" evidence="2">
    <location>
        <begin position="11"/>
        <end position="149"/>
    </location>
</feature>
<keyword evidence="4" id="KW-1185">Reference proteome</keyword>
<evidence type="ECO:0000313" key="4">
    <source>
        <dbReference type="Proteomes" id="UP001219518"/>
    </source>
</evidence>
<proteinExistence type="predicted"/>
<feature type="compositionally biased region" description="Polar residues" evidence="1">
    <location>
        <begin position="1658"/>
        <end position="1675"/>
    </location>
</feature>
<reference evidence="3" key="1">
    <citation type="submission" date="2021-07" db="EMBL/GenBank/DDBJ databases">
        <authorList>
            <person name="Catto M.A."/>
            <person name="Jacobson A."/>
            <person name="Kennedy G."/>
            <person name="Labadie P."/>
            <person name="Hunt B.G."/>
            <person name="Srinivasan R."/>
        </authorList>
    </citation>
    <scope>NUCLEOTIDE SEQUENCE</scope>
    <source>
        <strain evidence="3">PL_HMW_Pooled</strain>
        <tissue evidence="3">Head</tissue>
    </source>
</reference>
<dbReference type="GO" id="GO:0005814">
    <property type="term" value="C:centriole"/>
    <property type="evidence" value="ECO:0007669"/>
    <property type="project" value="TreeGrafter"/>
</dbReference>
<dbReference type="GO" id="GO:0071539">
    <property type="term" value="P:protein localization to centrosome"/>
    <property type="evidence" value="ECO:0007669"/>
    <property type="project" value="TreeGrafter"/>
</dbReference>
<sequence length="1927" mass="213912">MAEETTTVAGLSLPPKVVGKVNGHLVMKVDEVLWARKPPGEVSAVVLWWGGDEPTTFRPSDVAEGSMKRRNAGVIYEIRTSLDLFEKYLRKCGGLDIAIADKYGMPIGCVTVMDIWQMITTSPFQGYYPIVNNFGNRIGDLHVSFNLRMQSSIAHGNLTVLKAPNNQGFKTKDLKRLSPPRNKQSVCYSKSKEEKTKKNEKVLKDRQFSKRETPGSSSQCDSSTGNSDGDLIDLENEEVSEKRVSPTSNIISQILQHGTRLRNAMTASVMEDVDQFDLNNVPDVTALSSLTKAARSLKLGPDCCPPSPILQNTCQFKKEKSCDNTVPAAKKKVMDYLSGKPMSDLEEKEALAAIRNMTPTKDILENIPDTQTNFKQNISQLADLNAKESSEIVTNVTDYCENNDLSDENLCSFKIDKQLLSNINCIRITVVNLVLNSVGIRRTGSYPKKKRSPSQSTINLQPPGVTFFVEYKFPLAAGCRAWESDVRYCSKRFSENEVTFGDRTVHNFPTSWQTSKSEVSKWTALVSSLNFKVGARHLNQRVPIVLGLASPETAEPLIKSAHLRHNFDLSVIDSNRLPVAQLRVCLELGRDRIHFGGLFDPENNSLGVKSPELSSSNRGQPSQMNNKSRKSVTTVTRNISAKSCAVPKIPLNQATQADRLIKKLVHNANVALKSSQSSESSSLPSTGRSYFKQTNSHDFLENVQISSYMTSCPPNVSNQSFEQFIKHELALTFHQIIGTDFLPNLTCVKQYFYVTYKFPEWNALKKSKIDWCSCCTELSQNKDGLWLQPQNLIHSVVIPKKELFFNFMKQTFIKYEGKSGKACITFSLCIRCNEEKEQDFLVAEAHLPLSTIATLEEAYKEAARNKANFSSSSCSSIVLDLPLESLSMKRNQMKSEKNGCLRVKVDYRNTMVQPSLHKSYPPGSRGDSVFENIPYSDLEERSNAKETKCRKPSEGDLNLGRTPLCAPHWARTPDKTFSSLHTSCDGFKFEDVPYSNNGCNVPSRNVRATWEHALCNKTRESAHMHQSFPKNCQVQRSVIDVINDSKKCDPVSELKESPNLTFSQMESMNSQDAHLSSCYSNDHSLDNRNPSMENYWQTISNAEAETQTTPAVKQGQMSTRGTSPIPLLKSAEESKVKCESASVEAKPDQQDKAQQSFINTVHQECQTTPRDVKILRENVGTLAESQNKISVKADNFVLPRSSIDDVENIEVDSGTVLTTKPSPMDSGCQEMLKCEPNQFTSSVSHSSNDSYGAVKTFRAKLGVECAFHLQSTVGPVSGLHQSTQSFVFVSVNPCGVDGTISTSMCHNPLSVSPSVVNNGEPEWHWEKEVVLPLDLLTMTTKRLIFKIWESKSVFSECNEKDMESEKLIGFSSLDLTVLSAGLPLLCGWYNVIDFSGSCRGQIKLSVEPLEKISEIVDFALLPCDGSPLSSSINSMFVAHCAYPEFPSHITQFSDIHVQKVDRKATNQTMSNILGTYELVIKHREGVELPHSTSKSLHQDSQTSTSIPLQRKAGSTCLAQQIRVKCDSKPAHSVTDTVSTPCSGASELNSGIEVDQDPTILLREKLSELDKITKNMKERLLCQVETSDSHLRCSLTDNGQQFDFQISSEDAPHVDDNKENGTKCNACACSSIGKDISDDKKECCSASNDNSERKKNSDACGTSSDQSRPDSNIASQKQRKMWKRQEDLIDFGNLCISSENEEESVSQNEEEGEWLSESALQHVFNPYLFNDILNSMNSSRGVTVIELDDTETSEDSPATTSRENDDNLQTESGLPLSNHRHRNKRGDETFRKEVSESQRNKAYSNRQTNWTGLSAGDADSGVDVDLSSNFHSGLFFPASADHHEPFLPHHSGTRSARANTEREESSSCSSRYHHSTFPSSASATPTDSPLHTQQATVNSKGLLSGSTSSSHDLSAVETVKTYESLRKS</sequence>
<feature type="region of interest" description="Disordered" evidence="1">
    <location>
        <begin position="169"/>
        <end position="231"/>
    </location>
</feature>
<evidence type="ECO:0000313" key="3">
    <source>
        <dbReference type="EMBL" id="KAK3924928.1"/>
    </source>
</evidence>
<dbReference type="PANTHER" id="PTHR21254:SF1">
    <property type="entry name" value="C2 DOMAIN-CONTAINING PROTEIN 3"/>
    <property type="match status" value="1"/>
</dbReference>
<feature type="region of interest" description="Disordered" evidence="1">
    <location>
        <begin position="1844"/>
        <end position="1927"/>
    </location>
</feature>
<feature type="region of interest" description="Disordered" evidence="1">
    <location>
        <begin position="1636"/>
        <end position="1680"/>
    </location>
</feature>
<feature type="compositionally biased region" description="Basic and acidic residues" evidence="1">
    <location>
        <begin position="190"/>
        <end position="213"/>
    </location>
</feature>
<dbReference type="GO" id="GO:0034451">
    <property type="term" value="C:centriolar satellite"/>
    <property type="evidence" value="ECO:0007669"/>
    <property type="project" value="TreeGrafter"/>
</dbReference>
<feature type="compositionally biased region" description="Low complexity" evidence="1">
    <location>
        <begin position="1898"/>
        <end position="1912"/>
    </location>
</feature>
<dbReference type="Pfam" id="PF25339">
    <property type="entry name" value="C2_C2CD3_N"/>
    <property type="match status" value="1"/>
</dbReference>
<feature type="compositionally biased region" description="Polar residues" evidence="1">
    <location>
        <begin position="1754"/>
        <end position="1771"/>
    </location>
</feature>
<feature type="compositionally biased region" description="Polar residues" evidence="1">
    <location>
        <begin position="1799"/>
        <end position="1811"/>
    </location>
</feature>
<evidence type="ECO:0000256" key="1">
    <source>
        <dbReference type="SAM" id="MobiDB-lite"/>
    </source>
</evidence>
<reference evidence="3" key="2">
    <citation type="journal article" date="2023" name="BMC Genomics">
        <title>Pest status, molecular evolution, and epigenetic factors derived from the genome assembly of Frankliniella fusca, a thysanopteran phytovirus vector.</title>
        <authorList>
            <person name="Catto M.A."/>
            <person name="Labadie P.E."/>
            <person name="Jacobson A.L."/>
            <person name="Kennedy G.G."/>
            <person name="Srinivasan R."/>
            <person name="Hunt B.G."/>
        </authorList>
    </citation>
    <scope>NUCLEOTIDE SEQUENCE</scope>
    <source>
        <strain evidence="3">PL_HMW_Pooled</strain>
    </source>
</reference>